<evidence type="ECO:0000313" key="3">
    <source>
        <dbReference type="EMBL" id="PZF95676.1"/>
    </source>
</evidence>
<feature type="transmembrane region" description="Helical" evidence="2">
    <location>
        <begin position="43"/>
        <end position="64"/>
    </location>
</feature>
<gene>
    <name evidence="3" type="ORF">C1I99_17900</name>
</gene>
<keyword evidence="2" id="KW-1133">Transmembrane helix</keyword>
<feature type="transmembrane region" description="Helical" evidence="2">
    <location>
        <begin position="103"/>
        <end position="126"/>
    </location>
</feature>
<feature type="region of interest" description="Disordered" evidence="1">
    <location>
        <begin position="1"/>
        <end position="38"/>
    </location>
</feature>
<dbReference type="RefSeq" id="WP_111135370.1">
    <property type="nucleotide sequence ID" value="NZ_POUB01000123.1"/>
</dbReference>
<evidence type="ECO:0000256" key="2">
    <source>
        <dbReference type="SAM" id="Phobius"/>
    </source>
</evidence>
<keyword evidence="4" id="KW-1185">Reference proteome</keyword>
<evidence type="ECO:0000313" key="4">
    <source>
        <dbReference type="Proteomes" id="UP000248749"/>
    </source>
</evidence>
<keyword evidence="2" id="KW-0812">Transmembrane</keyword>
<dbReference type="Proteomes" id="UP000248749">
    <property type="component" value="Unassembled WGS sequence"/>
</dbReference>
<sequence length="127" mass="12418">MAGGAARTADPAAVTVPPQVAPPVPATGRHRRYRPAPGGSRRMLGICGWATALGVVTLAAAGHGTAQVLTGVVPSWYQPTTAGLGGAGLLLAGSALTGHGRRALPWLALSAATVTVGLSVGLTAALP</sequence>
<dbReference type="EMBL" id="POUB01000123">
    <property type="protein sequence ID" value="PZF95676.1"/>
    <property type="molecule type" value="Genomic_DNA"/>
</dbReference>
<keyword evidence="2" id="KW-0472">Membrane</keyword>
<proteinExistence type="predicted"/>
<dbReference type="AlphaFoldDB" id="A0A2W2DEY1"/>
<feature type="compositionally biased region" description="Low complexity" evidence="1">
    <location>
        <begin position="1"/>
        <end position="18"/>
    </location>
</feature>
<name>A0A2W2DEY1_9ACTN</name>
<comment type="caution">
    <text evidence="3">The sequence shown here is derived from an EMBL/GenBank/DDBJ whole genome shotgun (WGS) entry which is preliminary data.</text>
</comment>
<evidence type="ECO:0000256" key="1">
    <source>
        <dbReference type="SAM" id="MobiDB-lite"/>
    </source>
</evidence>
<organism evidence="3 4">
    <name type="scientific">Micromonospora deserti</name>
    <dbReference type="NCBI Taxonomy" id="2070366"/>
    <lineage>
        <taxon>Bacteria</taxon>
        <taxon>Bacillati</taxon>
        <taxon>Actinomycetota</taxon>
        <taxon>Actinomycetes</taxon>
        <taxon>Micromonosporales</taxon>
        <taxon>Micromonosporaceae</taxon>
        <taxon>Micromonospora</taxon>
    </lineage>
</organism>
<protein>
    <submittedName>
        <fullName evidence="3">Uncharacterized protein</fullName>
    </submittedName>
</protein>
<accession>A0A2W2DEY1</accession>
<reference evidence="3 4" key="1">
    <citation type="submission" date="2018-01" db="EMBL/GenBank/DDBJ databases">
        <title>Draft genome sequence of Salinispora sp. 13K206.</title>
        <authorList>
            <person name="Sahin N."/>
            <person name="Saygin H."/>
            <person name="Ay H."/>
        </authorList>
    </citation>
    <scope>NUCLEOTIDE SEQUENCE [LARGE SCALE GENOMIC DNA]</scope>
    <source>
        <strain evidence="3 4">13K206</strain>
    </source>
</reference>
<feature type="transmembrane region" description="Helical" evidence="2">
    <location>
        <begin position="76"/>
        <end position="96"/>
    </location>
</feature>